<evidence type="ECO:0000259" key="4">
    <source>
        <dbReference type="PROSITE" id="PS50110"/>
    </source>
</evidence>
<dbReference type="CDD" id="cd17546">
    <property type="entry name" value="REC_hyHK_CKI1_RcsC-like"/>
    <property type="match status" value="1"/>
</dbReference>
<evidence type="ECO:0000313" key="5">
    <source>
        <dbReference type="EMBL" id="GER02736.1"/>
    </source>
</evidence>
<gene>
    <name evidence="5" type="ORF">JCM17846_04180</name>
</gene>
<dbReference type="RefSeq" id="WP_150006725.1">
    <property type="nucleotide sequence ID" value="NZ_BKCN01000001.1"/>
</dbReference>
<name>A0A5A7N6T5_9PROT</name>
<dbReference type="InterPro" id="IPR001789">
    <property type="entry name" value="Sig_transdc_resp-reg_receiver"/>
</dbReference>
<keyword evidence="1 3" id="KW-0597">Phosphoprotein</keyword>
<organism evidence="5 6">
    <name type="scientific">Iodidimonas nitroreducens</name>
    <dbReference type="NCBI Taxonomy" id="1236968"/>
    <lineage>
        <taxon>Bacteria</taxon>
        <taxon>Pseudomonadati</taxon>
        <taxon>Pseudomonadota</taxon>
        <taxon>Alphaproteobacteria</taxon>
        <taxon>Iodidimonadales</taxon>
        <taxon>Iodidimonadaceae</taxon>
        <taxon>Iodidimonas</taxon>
    </lineage>
</organism>
<proteinExistence type="predicted"/>
<evidence type="ECO:0000313" key="6">
    <source>
        <dbReference type="Proteomes" id="UP000324996"/>
    </source>
</evidence>
<dbReference type="Gene3D" id="3.40.50.2300">
    <property type="match status" value="1"/>
</dbReference>
<evidence type="ECO:0000256" key="2">
    <source>
        <dbReference type="ARBA" id="ARBA00023012"/>
    </source>
</evidence>
<dbReference type="Proteomes" id="UP000324996">
    <property type="component" value="Unassembled WGS sequence"/>
</dbReference>
<dbReference type="InterPro" id="IPR011006">
    <property type="entry name" value="CheY-like_superfamily"/>
</dbReference>
<dbReference type="AlphaFoldDB" id="A0A5A7N6T5"/>
<feature type="modified residue" description="4-aspartylphosphate" evidence="3">
    <location>
        <position position="2"/>
    </location>
</feature>
<evidence type="ECO:0000256" key="3">
    <source>
        <dbReference type="PROSITE-ProRule" id="PRU00169"/>
    </source>
</evidence>
<comment type="caution">
    <text evidence="5">The sequence shown here is derived from an EMBL/GenBank/DDBJ whole genome shotgun (WGS) entry which is preliminary data.</text>
</comment>
<accession>A0A5A7N6T5</accession>
<keyword evidence="6" id="KW-1185">Reference proteome</keyword>
<evidence type="ECO:0000256" key="1">
    <source>
        <dbReference type="ARBA" id="ARBA00022553"/>
    </source>
</evidence>
<keyword evidence="2" id="KW-0902">Two-component regulatory system</keyword>
<dbReference type="PANTHER" id="PTHR45339">
    <property type="entry name" value="HYBRID SIGNAL TRANSDUCTION HISTIDINE KINASE J"/>
    <property type="match status" value="1"/>
</dbReference>
<dbReference type="PANTHER" id="PTHR45339:SF1">
    <property type="entry name" value="HYBRID SIGNAL TRANSDUCTION HISTIDINE KINASE J"/>
    <property type="match status" value="1"/>
</dbReference>
<dbReference type="SUPFAM" id="SSF52172">
    <property type="entry name" value="CheY-like"/>
    <property type="match status" value="1"/>
</dbReference>
<protein>
    <recommendedName>
        <fullName evidence="4">Response regulatory domain-containing protein</fullName>
    </recommendedName>
</protein>
<reference evidence="5 6" key="1">
    <citation type="submission" date="2019-09" db="EMBL/GenBank/DDBJ databases">
        <title>NBRP : Genome information of microbial organism related human and environment.</title>
        <authorList>
            <person name="Hattori M."/>
            <person name="Oshima K."/>
            <person name="Inaba H."/>
            <person name="Suda W."/>
            <person name="Sakamoto M."/>
            <person name="Iino T."/>
            <person name="Kitahara M."/>
            <person name="Oshida Y."/>
            <person name="Iida T."/>
            <person name="Kudo T."/>
            <person name="Itoh T."/>
            <person name="Ohkuma M."/>
        </authorList>
    </citation>
    <scope>NUCLEOTIDE SEQUENCE [LARGE SCALE GENOMIC DNA]</scope>
    <source>
        <strain evidence="5 6">Q-1</strain>
    </source>
</reference>
<feature type="domain" description="Response regulatory" evidence="4">
    <location>
        <begin position="1"/>
        <end position="70"/>
    </location>
</feature>
<dbReference type="EMBL" id="BKCN01000001">
    <property type="protein sequence ID" value="GER02736.1"/>
    <property type="molecule type" value="Genomic_DNA"/>
</dbReference>
<dbReference type="Pfam" id="PF00072">
    <property type="entry name" value="Response_reg"/>
    <property type="match status" value="1"/>
</dbReference>
<dbReference type="PROSITE" id="PS50110">
    <property type="entry name" value="RESPONSE_REGULATORY"/>
    <property type="match status" value="1"/>
</dbReference>
<dbReference type="GO" id="GO:0000160">
    <property type="term" value="P:phosphorelay signal transduction system"/>
    <property type="evidence" value="ECO:0007669"/>
    <property type="project" value="UniProtKB-KW"/>
</dbReference>
<sequence>MDANMPNMDGVEAARAIRALDNGRAEIPIIALTANAMEQDKERYVEAGMNGYVEKPVNLSVLAQEIVRLTGATLDV</sequence>